<protein>
    <recommendedName>
        <fullName evidence="1">PRC-barrel domain-containing protein</fullName>
    </recommendedName>
</protein>
<evidence type="ECO:0000313" key="3">
    <source>
        <dbReference type="Proteomes" id="UP000051660"/>
    </source>
</evidence>
<dbReference type="EMBL" id="LLYB01000109">
    <property type="protein sequence ID" value="KRR18191.1"/>
    <property type="molecule type" value="Genomic_DNA"/>
</dbReference>
<dbReference type="SUPFAM" id="SSF50346">
    <property type="entry name" value="PRC-barrel domain"/>
    <property type="match status" value="1"/>
</dbReference>
<accession>A0A0R3MJ89</accession>
<feature type="domain" description="PRC-barrel" evidence="1">
    <location>
        <begin position="12"/>
        <end position="64"/>
    </location>
</feature>
<dbReference type="InterPro" id="IPR027275">
    <property type="entry name" value="PRC-brl_dom"/>
</dbReference>
<evidence type="ECO:0000313" key="2">
    <source>
        <dbReference type="EMBL" id="KRR18191.1"/>
    </source>
</evidence>
<evidence type="ECO:0000259" key="1">
    <source>
        <dbReference type="Pfam" id="PF05239"/>
    </source>
</evidence>
<dbReference type="Gene3D" id="2.30.30.240">
    <property type="entry name" value="PRC-barrel domain"/>
    <property type="match status" value="1"/>
</dbReference>
<dbReference type="AlphaFoldDB" id="A0A0R3MJ89"/>
<dbReference type="PANTHER" id="PTHR36505">
    <property type="entry name" value="BLR1072 PROTEIN"/>
    <property type="match status" value="1"/>
</dbReference>
<proteinExistence type="predicted"/>
<dbReference type="OrthoDB" id="7274881at2"/>
<dbReference type="Pfam" id="PF05239">
    <property type="entry name" value="PRC"/>
    <property type="match status" value="1"/>
</dbReference>
<name>A0A0R3MJ89_9BRAD</name>
<dbReference type="PANTHER" id="PTHR36505:SF1">
    <property type="entry name" value="BLR1072 PROTEIN"/>
    <property type="match status" value="1"/>
</dbReference>
<organism evidence="2 3">
    <name type="scientific">Bradyrhizobium lablabi</name>
    <dbReference type="NCBI Taxonomy" id="722472"/>
    <lineage>
        <taxon>Bacteria</taxon>
        <taxon>Pseudomonadati</taxon>
        <taxon>Pseudomonadota</taxon>
        <taxon>Alphaproteobacteria</taxon>
        <taxon>Hyphomicrobiales</taxon>
        <taxon>Nitrobacteraceae</taxon>
        <taxon>Bradyrhizobium</taxon>
    </lineage>
</organism>
<dbReference type="Proteomes" id="UP000051660">
    <property type="component" value="Unassembled WGS sequence"/>
</dbReference>
<gene>
    <name evidence="2" type="ORF">CQ14_25030</name>
</gene>
<dbReference type="InterPro" id="IPR011033">
    <property type="entry name" value="PRC_barrel-like_sf"/>
</dbReference>
<sequence>MPHTLVPSDRVERVSVYGRDGTKLGSIERLMLDKVSGTVAYAVIKTGGLLGSHHHCPIRWDALRFDPARQAYQSDVTLEDLRTGPSELDEEAFDWGDRSRPHPHYWTV</sequence>
<comment type="caution">
    <text evidence="2">The sequence shown here is derived from an EMBL/GenBank/DDBJ whole genome shotgun (WGS) entry which is preliminary data.</text>
</comment>
<dbReference type="RefSeq" id="WP_057861696.1">
    <property type="nucleotide sequence ID" value="NZ_LLYB01000109.1"/>
</dbReference>
<reference evidence="2 3" key="1">
    <citation type="submission" date="2014-03" db="EMBL/GenBank/DDBJ databases">
        <title>Bradyrhizobium valentinum sp. nov., isolated from effective nodules of Lupinus mariae-josephae, a lupine endemic of basic-lime soils in Eastern Spain.</title>
        <authorList>
            <person name="Duran D."/>
            <person name="Rey L."/>
            <person name="Navarro A."/>
            <person name="Busquets A."/>
            <person name="Imperial J."/>
            <person name="Ruiz-Argueso T."/>
        </authorList>
    </citation>
    <scope>NUCLEOTIDE SEQUENCE [LARGE SCALE GENOMIC DNA]</scope>
    <source>
        <strain evidence="2 3">CCBAU 23086</strain>
    </source>
</reference>